<evidence type="ECO:0000256" key="1">
    <source>
        <dbReference type="SAM" id="SignalP"/>
    </source>
</evidence>
<evidence type="ECO:0000313" key="2">
    <source>
        <dbReference type="EMBL" id="CAE6439399.1"/>
    </source>
</evidence>
<gene>
    <name evidence="2" type="ORF">RDB_LOCUS47835</name>
</gene>
<dbReference type="AlphaFoldDB" id="A0A8H2Y3H8"/>
<reference evidence="2" key="1">
    <citation type="submission" date="2021-01" db="EMBL/GenBank/DDBJ databases">
        <authorList>
            <person name="Kaushik A."/>
        </authorList>
    </citation>
    <scope>NUCLEOTIDE SEQUENCE</scope>
    <source>
        <strain evidence="2">AG4-R118</strain>
    </source>
</reference>
<organism evidence="2 3">
    <name type="scientific">Rhizoctonia solani</name>
    <dbReference type="NCBI Taxonomy" id="456999"/>
    <lineage>
        <taxon>Eukaryota</taxon>
        <taxon>Fungi</taxon>
        <taxon>Dikarya</taxon>
        <taxon>Basidiomycota</taxon>
        <taxon>Agaricomycotina</taxon>
        <taxon>Agaricomycetes</taxon>
        <taxon>Cantharellales</taxon>
        <taxon>Ceratobasidiaceae</taxon>
        <taxon>Rhizoctonia</taxon>
    </lineage>
</organism>
<protein>
    <recommendedName>
        <fullName evidence="4">Pyrroline-5-carboxylate reductase dimerisation domain-containing protein</fullName>
    </recommendedName>
</protein>
<sequence>MVLAQMTLLHAVPWVEGAVGVEDAAGPETGATLAGAAPTIAMAAMARDVVRKTITAAREETAANRGEYLRC</sequence>
<feature type="chain" id="PRO_5033999999" description="Pyrroline-5-carboxylate reductase dimerisation domain-containing protein" evidence="1">
    <location>
        <begin position="18"/>
        <end position="71"/>
    </location>
</feature>
<proteinExistence type="predicted"/>
<dbReference type="Proteomes" id="UP000663888">
    <property type="component" value="Unassembled WGS sequence"/>
</dbReference>
<keyword evidence="1" id="KW-0732">Signal</keyword>
<accession>A0A8H2Y3H8</accession>
<evidence type="ECO:0000313" key="3">
    <source>
        <dbReference type="Proteomes" id="UP000663888"/>
    </source>
</evidence>
<name>A0A8H2Y3H8_9AGAM</name>
<dbReference type="EMBL" id="CAJMWX010000931">
    <property type="protein sequence ID" value="CAE6439399.1"/>
    <property type="molecule type" value="Genomic_DNA"/>
</dbReference>
<comment type="caution">
    <text evidence="2">The sequence shown here is derived from an EMBL/GenBank/DDBJ whole genome shotgun (WGS) entry which is preliminary data.</text>
</comment>
<feature type="signal peptide" evidence="1">
    <location>
        <begin position="1"/>
        <end position="17"/>
    </location>
</feature>
<evidence type="ECO:0008006" key="4">
    <source>
        <dbReference type="Google" id="ProtNLM"/>
    </source>
</evidence>